<dbReference type="Proteomes" id="UP000548304">
    <property type="component" value="Unassembled WGS sequence"/>
</dbReference>
<proteinExistence type="predicted"/>
<comment type="caution">
    <text evidence="2">The sequence shown here is derived from an EMBL/GenBank/DDBJ whole genome shotgun (WGS) entry which is preliminary data.</text>
</comment>
<reference evidence="2 3" key="1">
    <citation type="submission" date="2020-07" db="EMBL/GenBank/DDBJ databases">
        <title>Genomic Encyclopedia of Type Strains, Phase III (KMG-III): the genomes of soil and plant-associated and newly described type strains.</title>
        <authorList>
            <person name="Whitman W."/>
        </authorList>
    </citation>
    <scope>NUCLEOTIDE SEQUENCE [LARGE SCALE GENOMIC DNA]</scope>
    <source>
        <strain evidence="2 3">CECT 8576</strain>
    </source>
</reference>
<gene>
    <name evidence="2" type="ORF">FHR84_003260</name>
</gene>
<keyword evidence="3" id="KW-1185">Reference proteome</keyword>
<dbReference type="InterPro" id="IPR032724">
    <property type="entry name" value="SCP1.201-like"/>
</dbReference>
<evidence type="ECO:0008006" key="4">
    <source>
        <dbReference type="Google" id="ProtNLM"/>
    </source>
</evidence>
<feature type="compositionally biased region" description="Low complexity" evidence="1">
    <location>
        <begin position="97"/>
        <end position="113"/>
    </location>
</feature>
<evidence type="ECO:0000313" key="3">
    <source>
        <dbReference type="Proteomes" id="UP000548304"/>
    </source>
</evidence>
<dbReference type="Pfam" id="PF14428">
    <property type="entry name" value="DddA-like"/>
    <property type="match status" value="1"/>
</dbReference>
<organism evidence="2 3">
    <name type="scientific">Actinopolyspora biskrensis</name>
    <dbReference type="NCBI Taxonomy" id="1470178"/>
    <lineage>
        <taxon>Bacteria</taxon>
        <taxon>Bacillati</taxon>
        <taxon>Actinomycetota</taxon>
        <taxon>Actinomycetes</taxon>
        <taxon>Actinopolysporales</taxon>
        <taxon>Actinopolysporaceae</taxon>
        <taxon>Actinopolyspora</taxon>
    </lineage>
</organism>
<evidence type="ECO:0000256" key="1">
    <source>
        <dbReference type="SAM" id="MobiDB-lite"/>
    </source>
</evidence>
<evidence type="ECO:0000313" key="2">
    <source>
        <dbReference type="EMBL" id="NYH79911.1"/>
    </source>
</evidence>
<dbReference type="EMBL" id="JACBYW010000006">
    <property type="protein sequence ID" value="NYH79911.1"/>
    <property type="molecule type" value="Genomic_DNA"/>
</dbReference>
<protein>
    <recommendedName>
        <fullName evidence="4">SCP1.201-like deaminase</fullName>
    </recommendedName>
</protein>
<feature type="region of interest" description="Disordered" evidence="1">
    <location>
        <begin position="81"/>
        <end position="117"/>
    </location>
</feature>
<accession>A0A852YZ88</accession>
<dbReference type="AlphaFoldDB" id="A0A852YZ88"/>
<dbReference type="RefSeq" id="WP_179536301.1">
    <property type="nucleotide sequence ID" value="NZ_JACBYW010000006.1"/>
</dbReference>
<name>A0A852YZ88_9ACTN</name>
<sequence length="260" mass="27973">MSVGDVVERLRQAREQIPSSRLAEAADTIDQIRYTLAELGSEQDDAVEAYACAERIAELVEQARQVDATVRGKIETYLAQIGGSSGTSEPAAPTVISTGSDSTSSGTSEPTSEFVADDSSRYPIEAQWARPLLEPRVVVGSGRPTIGQAKINGRHIGEMRSGRDGLSERVDERVRAVGIRTRRQLGNHVEMKLASLLIDSQARHGEIVINNAPCGTEPGAFAGCDQHLERFLPSGYSLTVYGTTAQGRKFAQTYHGKASS</sequence>